<evidence type="ECO:0000313" key="2">
    <source>
        <dbReference type="EMBL" id="KAF1938637.1"/>
    </source>
</evidence>
<name>A0A6A5SN19_9PLEO</name>
<dbReference type="EMBL" id="ML976099">
    <property type="protein sequence ID" value="KAF1938637.1"/>
    <property type="molecule type" value="Genomic_DNA"/>
</dbReference>
<evidence type="ECO:0000256" key="1">
    <source>
        <dbReference type="SAM" id="MobiDB-lite"/>
    </source>
</evidence>
<feature type="region of interest" description="Disordered" evidence="1">
    <location>
        <begin position="27"/>
        <end position="65"/>
    </location>
</feature>
<reference evidence="2" key="1">
    <citation type="journal article" date="2020" name="Stud. Mycol.">
        <title>101 Dothideomycetes genomes: a test case for predicting lifestyles and emergence of pathogens.</title>
        <authorList>
            <person name="Haridas S."/>
            <person name="Albert R."/>
            <person name="Binder M."/>
            <person name="Bloem J."/>
            <person name="Labutti K."/>
            <person name="Salamov A."/>
            <person name="Andreopoulos B."/>
            <person name="Baker S."/>
            <person name="Barry K."/>
            <person name="Bills G."/>
            <person name="Bluhm B."/>
            <person name="Cannon C."/>
            <person name="Castanera R."/>
            <person name="Culley D."/>
            <person name="Daum C."/>
            <person name="Ezra D."/>
            <person name="Gonzalez J."/>
            <person name="Henrissat B."/>
            <person name="Kuo A."/>
            <person name="Liang C."/>
            <person name="Lipzen A."/>
            <person name="Lutzoni F."/>
            <person name="Magnuson J."/>
            <person name="Mondo S."/>
            <person name="Nolan M."/>
            <person name="Ohm R."/>
            <person name="Pangilinan J."/>
            <person name="Park H.-J."/>
            <person name="Ramirez L."/>
            <person name="Alfaro M."/>
            <person name="Sun H."/>
            <person name="Tritt A."/>
            <person name="Yoshinaga Y."/>
            <person name="Zwiers L.-H."/>
            <person name="Turgeon B."/>
            <person name="Goodwin S."/>
            <person name="Spatafora J."/>
            <person name="Crous P."/>
            <person name="Grigoriev I."/>
        </authorList>
    </citation>
    <scope>NUCLEOTIDE SEQUENCE</scope>
    <source>
        <strain evidence="2">CBS 161.51</strain>
    </source>
</reference>
<proteinExistence type="predicted"/>
<keyword evidence="3" id="KW-1185">Reference proteome</keyword>
<protein>
    <submittedName>
        <fullName evidence="2">Uncharacterized protein</fullName>
    </submittedName>
</protein>
<dbReference type="AlphaFoldDB" id="A0A6A5SN19"/>
<feature type="compositionally biased region" description="Polar residues" evidence="1">
    <location>
        <begin position="39"/>
        <end position="49"/>
    </location>
</feature>
<evidence type="ECO:0000313" key="3">
    <source>
        <dbReference type="Proteomes" id="UP000800038"/>
    </source>
</evidence>
<sequence>MRKQKLFLGLQSRLHRWRLLSSPLQDALHHPPSRMVVSPGTNAASNTGGKHSVPSRTNRDPDQMFTRLCL</sequence>
<organism evidence="2 3">
    <name type="scientific">Clathrospora elynae</name>
    <dbReference type="NCBI Taxonomy" id="706981"/>
    <lineage>
        <taxon>Eukaryota</taxon>
        <taxon>Fungi</taxon>
        <taxon>Dikarya</taxon>
        <taxon>Ascomycota</taxon>
        <taxon>Pezizomycotina</taxon>
        <taxon>Dothideomycetes</taxon>
        <taxon>Pleosporomycetidae</taxon>
        <taxon>Pleosporales</taxon>
        <taxon>Diademaceae</taxon>
        <taxon>Clathrospora</taxon>
    </lineage>
</organism>
<gene>
    <name evidence="2" type="ORF">EJ02DRAFT_18316</name>
</gene>
<accession>A0A6A5SN19</accession>
<dbReference type="Proteomes" id="UP000800038">
    <property type="component" value="Unassembled WGS sequence"/>
</dbReference>